<comment type="similarity">
    <text evidence="1">Belongs to the TrbE/VirB4 family.</text>
</comment>
<dbReference type="EMBL" id="AFWF01000294">
    <property type="protein sequence ID" value="EGU31275.1"/>
    <property type="molecule type" value="Genomic_DNA"/>
</dbReference>
<gene>
    <name evidence="3" type="ORF">VII00023_22869</name>
</gene>
<accession>F9S7H9</accession>
<dbReference type="GO" id="GO:0005524">
    <property type="term" value="F:ATP binding"/>
    <property type="evidence" value="ECO:0007669"/>
    <property type="project" value="InterPro"/>
</dbReference>
<dbReference type="PANTHER" id="PTHR30121:SF6">
    <property type="entry name" value="SLR6007 PROTEIN"/>
    <property type="match status" value="1"/>
</dbReference>
<proteinExistence type="inferred from homology"/>
<dbReference type="InterPro" id="IPR018145">
    <property type="entry name" value="CagE_TrbE_VirB_cntrl_dom"/>
</dbReference>
<feature type="domain" description="CagE TrbE VirB component of type IV transporter system central" evidence="2">
    <location>
        <begin position="154"/>
        <end position="324"/>
    </location>
</feature>
<evidence type="ECO:0000313" key="3">
    <source>
        <dbReference type="EMBL" id="EGU31275.1"/>
    </source>
</evidence>
<dbReference type="RefSeq" id="WP_006714437.1">
    <property type="nucleotide sequence ID" value="NZ_AFWF01000294.1"/>
</dbReference>
<organism evidence="3 4">
    <name type="scientific">Vibrio ichthyoenteri ATCC 700023</name>
    <dbReference type="NCBI Taxonomy" id="870968"/>
    <lineage>
        <taxon>Bacteria</taxon>
        <taxon>Pseudomonadati</taxon>
        <taxon>Pseudomonadota</taxon>
        <taxon>Gammaproteobacteria</taxon>
        <taxon>Vibrionales</taxon>
        <taxon>Vibrionaceae</taxon>
        <taxon>Vibrio</taxon>
    </lineage>
</organism>
<dbReference type="Proteomes" id="UP000004605">
    <property type="component" value="Unassembled WGS sequence"/>
</dbReference>
<evidence type="ECO:0000259" key="2">
    <source>
        <dbReference type="Pfam" id="PF03135"/>
    </source>
</evidence>
<keyword evidence="4" id="KW-1185">Reference proteome</keyword>
<dbReference type="InterPro" id="IPR051162">
    <property type="entry name" value="T4SS_component"/>
</dbReference>
<dbReference type="SUPFAM" id="SSF52540">
    <property type="entry name" value="P-loop containing nucleoside triphosphate hydrolases"/>
    <property type="match status" value="1"/>
</dbReference>
<protein>
    <submittedName>
        <fullName evidence="3">Conjugal transfer protein TraE</fullName>
    </submittedName>
</protein>
<sequence length="805" mass="90986">MTSLSSIPSDELLPKYSRLVTPDILALDNEKVIATIKIRGIIYETASDNSLNNYFLSEKRLLNALCRKYGSDLAVWTHIVRRKDTFNETYKFESEFMQSFSDKYTKRFNKTDFYCTDYYITFVLKHKKLDDGISELEDILRAARVIFSPFNMQVLSIQEKKGTFLCDNLSFLSFILNNSFTDIPLSHDKAVYTIPKSNIHFGYDTVEIRNHDSDTSKFAVCYELDVYAQSTTAGMWDFILNMPVEFVLCQSMIFMQTSKTVKLMNSMINQLESADESVDDIGELAFGRDAIKSGEISFGDYHASIIVFGEDEDTAIEKGSIITNEFLSRDTTWRRSNLTSIYTLQSQLPASDVRPLSSPRTIANLTCGLSLHNNSLGKKIGNPIGDGTALIPLKTKDDTLYYFNSHASDHYKNVQGEKYSGHTLILGTTGTGKTTLEGTLVGFATRFDPAIFAIDYNRSTELYIRAFGGKYFAFNEGICTGLNPFQLDDTPKLRSFLYRLVSRCAADGTNTVSDEDNYTIKQAVDTVMSLDFINRRFSVMLQSIPMGTSLRLRLSKWCHSENGTLAWALDANENKFNPSEFNRIGFDTTFLLEPDGDKIHPACEPILATLFFIKELMQKDGQLCLTIVEEFWCPANFPLTQSLMKKILKAGRLRGEFMYLVSQSPEDAINCAIFAAIVQQTPTKILLPNPDGDPESYKKIGLSDKEIQEVLALNTASRTFLVKQSNDSVFAKLDLHGFEHLPIISGSSEDIALYECVCEQIQNDEPDNWIPVFLQVKQLQKTKDFTKNHGSDPIRWVKTVMENPL</sequence>
<name>F9S7H9_9VIBR</name>
<evidence type="ECO:0000256" key="1">
    <source>
        <dbReference type="ARBA" id="ARBA00006512"/>
    </source>
</evidence>
<comment type="caution">
    <text evidence="3">The sequence shown here is derived from an EMBL/GenBank/DDBJ whole genome shotgun (WGS) entry which is preliminary data.</text>
</comment>
<dbReference type="PANTHER" id="PTHR30121">
    <property type="entry name" value="UNCHARACTERIZED PROTEIN YJGR-RELATED"/>
    <property type="match status" value="1"/>
</dbReference>
<dbReference type="AlphaFoldDB" id="F9S7H9"/>
<dbReference type="Pfam" id="PF03135">
    <property type="entry name" value="CagE_TrbE_VirB"/>
    <property type="match status" value="1"/>
</dbReference>
<evidence type="ECO:0000313" key="4">
    <source>
        <dbReference type="Proteomes" id="UP000004605"/>
    </source>
</evidence>
<reference evidence="3 4" key="1">
    <citation type="journal article" date="2012" name="Int. J. Syst. Evol. Microbiol.">
        <title>Vibrio caribbeanicus sp. nov., isolated from the marine sponge Scleritoderma cyanea.</title>
        <authorList>
            <person name="Hoffmann M."/>
            <person name="Monday S.R."/>
            <person name="Allard M.W."/>
            <person name="Strain E.A."/>
            <person name="Whittaker P."/>
            <person name="Naum M."/>
            <person name="McCarthy P.J."/>
            <person name="Lopez J.V."/>
            <person name="Fischer M."/>
            <person name="Brown E.W."/>
        </authorList>
    </citation>
    <scope>NUCLEOTIDE SEQUENCE [LARGE SCALE GENOMIC DNA]</scope>
    <source>
        <strain evidence="3 4">ATCC 700023</strain>
    </source>
</reference>
<dbReference type="Gene3D" id="3.40.50.300">
    <property type="entry name" value="P-loop containing nucleotide triphosphate hydrolases"/>
    <property type="match status" value="1"/>
</dbReference>
<dbReference type="InterPro" id="IPR027417">
    <property type="entry name" value="P-loop_NTPase"/>
</dbReference>